<dbReference type="PANTHER" id="PTHR10513">
    <property type="entry name" value="DEOXYNUCLEOSIDE KINASE"/>
    <property type="match status" value="1"/>
</dbReference>
<evidence type="ECO:0000256" key="2">
    <source>
        <dbReference type="ARBA" id="ARBA00003195"/>
    </source>
</evidence>
<keyword evidence="10" id="KW-0809">Transit peptide</keyword>
<sequence>MAHKIVFANFTRQCLFSTLQSSTICSSQFLPEIKQKRTIVDKHLFKLPEDYPEPWPYKEKPFPARLCCFDPGFARRHENSKLIIVEGNIGSGKSEFARELADALGFYHMPSFSMNEILIDRYGNDMRKFHHLVLFFFKNFFKNNFLFKFPKRFRVPDEIMFYKDPASDQTAVMQNTIYQCRFDQYLNALAHILNTGQGVVLERSLYSDFVFVNAMREKDWISPEFFKYYHFMRKLSLQQIPFYPHLMIYLDVPISKSLEKIKQRGDPYEIAAVDGQYLMTIKESYKDLIKELKRHSYILTYDWTEPEYMDIVLDDIFKLKMDNVQWHSAGDVLATWTALARSDTEHNRHRFFCTYKIPLFIKAFGDLDQLDTEVSELYIYPPDGMHFRRVMMHEVLKAFHTYGYIKGKDPIAGWKYSDVPLVVPEGWYEYWWKEHWYNSMHFSDTFLDPYGKYYDPDYLHH</sequence>
<evidence type="ECO:0000259" key="15">
    <source>
        <dbReference type="Pfam" id="PF01712"/>
    </source>
</evidence>
<dbReference type="SUPFAM" id="SSF52540">
    <property type="entry name" value="P-loop containing nucleoside triphosphate hydrolases"/>
    <property type="match status" value="1"/>
</dbReference>
<evidence type="ECO:0000256" key="13">
    <source>
        <dbReference type="ARBA" id="ARBA00032628"/>
    </source>
</evidence>
<dbReference type="PANTHER" id="PTHR10513:SF15">
    <property type="entry name" value="NADH DEHYDROGENASE [UBIQUINONE] 1 ALPHA SUBCOMPLEX SUBUNIT 10, MITOCHONDRIAL"/>
    <property type="match status" value="1"/>
</dbReference>
<evidence type="ECO:0000256" key="7">
    <source>
        <dbReference type="ARBA" id="ARBA00022630"/>
    </source>
</evidence>
<feature type="domain" description="Deoxynucleoside kinase" evidence="15">
    <location>
        <begin position="83"/>
        <end position="305"/>
    </location>
</feature>
<comment type="subcellular location">
    <subcellularLocation>
        <location evidence="3">Mitochondrion matrix</location>
    </subcellularLocation>
</comment>
<evidence type="ECO:0000256" key="10">
    <source>
        <dbReference type="ARBA" id="ARBA00022946"/>
    </source>
</evidence>
<dbReference type="PIRSF" id="PIRSF000543">
    <property type="entry name" value="NADH_UQ_42KD"/>
    <property type="match status" value="1"/>
</dbReference>
<dbReference type="WBParaSite" id="Minc3s02056g28004">
    <property type="protein sequence ID" value="Minc3s02056g28004"/>
    <property type="gene ID" value="Minc3s02056g28004"/>
</dbReference>
<dbReference type="Gene3D" id="3.40.50.300">
    <property type="entry name" value="P-loop containing nucleotide triphosphate hydrolases"/>
    <property type="match status" value="1"/>
</dbReference>
<keyword evidence="16" id="KW-1185">Reference proteome</keyword>
<evidence type="ECO:0000256" key="1">
    <source>
        <dbReference type="ARBA" id="ARBA00001974"/>
    </source>
</evidence>
<evidence type="ECO:0000256" key="4">
    <source>
        <dbReference type="ARBA" id="ARBA00008606"/>
    </source>
</evidence>
<keyword evidence="7" id="KW-0285">Flavoprotein</keyword>
<dbReference type="Proteomes" id="UP000887563">
    <property type="component" value="Unplaced"/>
</dbReference>
<evidence type="ECO:0000256" key="14">
    <source>
        <dbReference type="ARBA" id="ARBA00032828"/>
    </source>
</evidence>
<keyword evidence="9" id="KW-0274">FAD</keyword>
<evidence type="ECO:0000256" key="12">
    <source>
        <dbReference type="ARBA" id="ARBA00023128"/>
    </source>
</evidence>
<evidence type="ECO:0000313" key="17">
    <source>
        <dbReference type="WBParaSite" id="Minc3s02056g28004"/>
    </source>
</evidence>
<evidence type="ECO:0000256" key="5">
    <source>
        <dbReference type="ARBA" id="ARBA00017279"/>
    </source>
</evidence>
<dbReference type="GO" id="GO:0006120">
    <property type="term" value="P:mitochondrial electron transport, NADH to ubiquinone"/>
    <property type="evidence" value="ECO:0007669"/>
    <property type="project" value="InterPro"/>
</dbReference>
<keyword evidence="11" id="KW-0249">Electron transport</keyword>
<dbReference type="Pfam" id="PF01712">
    <property type="entry name" value="dNK"/>
    <property type="match status" value="1"/>
</dbReference>
<dbReference type="InterPro" id="IPR015828">
    <property type="entry name" value="NDUFA10"/>
</dbReference>
<evidence type="ECO:0000256" key="6">
    <source>
        <dbReference type="ARBA" id="ARBA00022448"/>
    </source>
</evidence>
<comment type="function">
    <text evidence="2">Accessory subunit of the mitochondrial membrane respiratory chain NADH dehydrogenase (Complex I), that is believed not to be involved in catalysis. Complex I functions in the transfer of electrons from NADH to the respiratory chain. The immediate electron acceptor for the enzyme is believed to be ubiquinone.</text>
</comment>
<accession>A0A914MMS0</accession>
<evidence type="ECO:0000256" key="3">
    <source>
        <dbReference type="ARBA" id="ARBA00004305"/>
    </source>
</evidence>
<dbReference type="InterPro" id="IPR050566">
    <property type="entry name" value="Deoxyribonucleoside_kinase"/>
</dbReference>
<comment type="cofactor">
    <cofactor evidence="1">
        <name>FAD</name>
        <dbReference type="ChEBI" id="CHEBI:57692"/>
    </cofactor>
</comment>
<evidence type="ECO:0000256" key="9">
    <source>
        <dbReference type="ARBA" id="ARBA00022827"/>
    </source>
</evidence>
<evidence type="ECO:0000256" key="8">
    <source>
        <dbReference type="ARBA" id="ARBA00022660"/>
    </source>
</evidence>
<dbReference type="InterPro" id="IPR027417">
    <property type="entry name" value="P-loop_NTPase"/>
</dbReference>
<proteinExistence type="inferred from homology"/>
<keyword evidence="8" id="KW-0679">Respiratory chain</keyword>
<dbReference type="AlphaFoldDB" id="A0A914MMS0"/>
<comment type="similarity">
    <text evidence="4">Belongs to the complex I NDUFA10 subunit family.</text>
</comment>
<dbReference type="InterPro" id="IPR031314">
    <property type="entry name" value="DNK_dom"/>
</dbReference>
<protein>
    <recommendedName>
        <fullName evidence="5">NADH dehydrogenase [ubiquinone] 1 alpha subcomplex subunit 10, mitochondrial</fullName>
    </recommendedName>
    <alternativeName>
        <fullName evidence="14">Complex I-42kD</fullName>
    </alternativeName>
    <alternativeName>
        <fullName evidence="13">NADH-ubiquinone oxidoreductase 42 kDa subunit</fullName>
    </alternativeName>
</protein>
<dbReference type="GO" id="GO:0005759">
    <property type="term" value="C:mitochondrial matrix"/>
    <property type="evidence" value="ECO:0007669"/>
    <property type="project" value="UniProtKB-SubCell"/>
</dbReference>
<name>A0A914MMS0_MELIC</name>
<reference evidence="17" key="1">
    <citation type="submission" date="2022-11" db="UniProtKB">
        <authorList>
            <consortium name="WormBaseParasite"/>
        </authorList>
    </citation>
    <scope>IDENTIFICATION</scope>
</reference>
<keyword evidence="6" id="KW-0813">Transport</keyword>
<organism evidence="16 17">
    <name type="scientific">Meloidogyne incognita</name>
    <name type="common">Southern root-knot nematode worm</name>
    <name type="synonym">Oxyuris incognita</name>
    <dbReference type="NCBI Taxonomy" id="6306"/>
    <lineage>
        <taxon>Eukaryota</taxon>
        <taxon>Metazoa</taxon>
        <taxon>Ecdysozoa</taxon>
        <taxon>Nematoda</taxon>
        <taxon>Chromadorea</taxon>
        <taxon>Rhabditida</taxon>
        <taxon>Tylenchina</taxon>
        <taxon>Tylenchomorpha</taxon>
        <taxon>Tylenchoidea</taxon>
        <taxon>Meloidogynidae</taxon>
        <taxon>Meloidogyninae</taxon>
        <taxon>Meloidogyne</taxon>
        <taxon>Meloidogyne incognita group</taxon>
    </lineage>
</organism>
<evidence type="ECO:0000313" key="16">
    <source>
        <dbReference type="Proteomes" id="UP000887563"/>
    </source>
</evidence>
<keyword evidence="12" id="KW-0496">Mitochondrion</keyword>
<evidence type="ECO:0000256" key="11">
    <source>
        <dbReference type="ARBA" id="ARBA00022982"/>
    </source>
</evidence>